<sequence length="95" mass="10378">MPGSTFACHACAYSDDSIDFYDGECFLDNDYGASDQVYTVDAIYGVPLVVPEGSYGGATPIESNYCGSAPWVEDKEVRKLSARMEALEVDQESMR</sequence>
<gene>
    <name evidence="1" type="ORF">BAE44_0022752</name>
</gene>
<evidence type="ECO:0000313" key="1">
    <source>
        <dbReference type="EMBL" id="OEL16230.1"/>
    </source>
</evidence>
<dbReference type="EMBL" id="LWDX02063636">
    <property type="protein sequence ID" value="OEL16230.1"/>
    <property type="molecule type" value="Genomic_DNA"/>
</dbReference>
<dbReference type="AlphaFoldDB" id="A0A1E5UTP0"/>
<accession>A0A1E5UTP0</accession>
<reference evidence="1 2" key="1">
    <citation type="submission" date="2016-09" db="EMBL/GenBank/DDBJ databases">
        <title>The draft genome of Dichanthelium oligosanthes: A C3 panicoid grass species.</title>
        <authorList>
            <person name="Studer A.J."/>
            <person name="Schnable J.C."/>
            <person name="Brutnell T.P."/>
        </authorList>
    </citation>
    <scope>NUCLEOTIDE SEQUENCE [LARGE SCALE GENOMIC DNA]</scope>
    <source>
        <strain evidence="2">cv. Kellogg 1175</strain>
        <tissue evidence="1">Leaf</tissue>
    </source>
</reference>
<proteinExistence type="predicted"/>
<dbReference type="STRING" id="888268.A0A1E5UTP0"/>
<dbReference type="OrthoDB" id="1060521at2759"/>
<comment type="caution">
    <text evidence="1">The sequence shown here is derived from an EMBL/GenBank/DDBJ whole genome shotgun (WGS) entry which is preliminary data.</text>
</comment>
<protein>
    <submittedName>
        <fullName evidence="1">Uncharacterized protein</fullName>
    </submittedName>
</protein>
<name>A0A1E5UTP0_9POAL</name>
<organism evidence="1 2">
    <name type="scientific">Dichanthelium oligosanthes</name>
    <dbReference type="NCBI Taxonomy" id="888268"/>
    <lineage>
        <taxon>Eukaryota</taxon>
        <taxon>Viridiplantae</taxon>
        <taxon>Streptophyta</taxon>
        <taxon>Embryophyta</taxon>
        <taxon>Tracheophyta</taxon>
        <taxon>Spermatophyta</taxon>
        <taxon>Magnoliopsida</taxon>
        <taxon>Liliopsida</taxon>
        <taxon>Poales</taxon>
        <taxon>Poaceae</taxon>
        <taxon>PACMAD clade</taxon>
        <taxon>Panicoideae</taxon>
        <taxon>Panicodae</taxon>
        <taxon>Paniceae</taxon>
        <taxon>Dichantheliinae</taxon>
        <taxon>Dichanthelium</taxon>
    </lineage>
</organism>
<keyword evidence="2" id="KW-1185">Reference proteome</keyword>
<evidence type="ECO:0000313" key="2">
    <source>
        <dbReference type="Proteomes" id="UP000095767"/>
    </source>
</evidence>
<dbReference type="Proteomes" id="UP000095767">
    <property type="component" value="Unassembled WGS sequence"/>
</dbReference>